<protein>
    <submittedName>
        <fullName evidence="1">Uncharacterized protein</fullName>
    </submittedName>
</protein>
<dbReference type="Proteomes" id="UP000597444">
    <property type="component" value="Unassembled WGS sequence"/>
</dbReference>
<comment type="caution">
    <text evidence="1">The sequence shown here is derived from an EMBL/GenBank/DDBJ whole genome shotgun (WGS) entry which is preliminary data.</text>
</comment>
<reference evidence="1" key="1">
    <citation type="submission" date="2020-10" db="EMBL/GenBank/DDBJ databases">
        <title>Taxonomic study of unclassified bacteria belonging to the class Ktedonobacteria.</title>
        <authorList>
            <person name="Yabe S."/>
            <person name="Wang C.M."/>
            <person name="Zheng Y."/>
            <person name="Sakai Y."/>
            <person name="Cavaletti L."/>
            <person name="Monciardini P."/>
            <person name="Donadio S."/>
        </authorList>
    </citation>
    <scope>NUCLEOTIDE SEQUENCE</scope>
    <source>
        <strain evidence="1">ID150040</strain>
    </source>
</reference>
<dbReference type="AlphaFoldDB" id="A0A8J3IW43"/>
<sequence>MTIVILGLEWKKSQGDFCDRIKKAGWAMILSRVLFWQIIYKEVYDATCDYFRRTWELFCF</sequence>
<proteinExistence type="predicted"/>
<gene>
    <name evidence="1" type="ORF">KSF_096380</name>
</gene>
<accession>A0A8J3IW43</accession>
<organism evidence="1 2">
    <name type="scientific">Reticulibacter mediterranei</name>
    <dbReference type="NCBI Taxonomy" id="2778369"/>
    <lineage>
        <taxon>Bacteria</taxon>
        <taxon>Bacillati</taxon>
        <taxon>Chloroflexota</taxon>
        <taxon>Ktedonobacteria</taxon>
        <taxon>Ktedonobacterales</taxon>
        <taxon>Reticulibacteraceae</taxon>
        <taxon>Reticulibacter</taxon>
    </lineage>
</organism>
<keyword evidence="2" id="KW-1185">Reference proteome</keyword>
<name>A0A8J3IW43_9CHLR</name>
<evidence type="ECO:0000313" key="2">
    <source>
        <dbReference type="Proteomes" id="UP000597444"/>
    </source>
</evidence>
<evidence type="ECO:0000313" key="1">
    <source>
        <dbReference type="EMBL" id="GHO99590.1"/>
    </source>
</evidence>
<dbReference type="EMBL" id="BNJK01000002">
    <property type="protein sequence ID" value="GHO99590.1"/>
    <property type="molecule type" value="Genomic_DNA"/>
</dbReference>